<name>A0A0S2TF76_9GAMM</name>
<accession>A0A0S2TF76</accession>
<dbReference type="STRING" id="1748243.Tel_12030"/>
<reference evidence="1" key="1">
    <citation type="submission" date="2015-10" db="EMBL/GenBank/DDBJ databases">
        <title>Description of Candidatus Tenderia electrophaga gen. nov, sp. nov., an Uncultivated Electroautotroph from a Biocathode Enrichment.</title>
        <authorList>
            <person name="Eddie B.J."/>
            <person name="Malanoski A.P."/>
            <person name="Wang Z."/>
            <person name="Hall R.J."/>
            <person name="Oh S.D."/>
            <person name="Heiner C."/>
            <person name="Lin B."/>
            <person name="Strycharz-Glaven S.M."/>
        </authorList>
    </citation>
    <scope>NUCLEOTIDE SEQUENCE [LARGE SCALE GENOMIC DNA]</scope>
    <source>
        <strain evidence="1">NRL1</strain>
    </source>
</reference>
<organism evidence="1 2">
    <name type="scientific">Candidatus Tenderia electrophaga</name>
    <dbReference type="NCBI Taxonomy" id="1748243"/>
    <lineage>
        <taxon>Bacteria</taxon>
        <taxon>Pseudomonadati</taxon>
        <taxon>Pseudomonadota</taxon>
        <taxon>Gammaproteobacteria</taxon>
        <taxon>Candidatus Tenderiales</taxon>
        <taxon>Candidatus Tenderiaceae</taxon>
        <taxon>Candidatus Tenderia</taxon>
    </lineage>
</organism>
<protein>
    <recommendedName>
        <fullName evidence="3">DUF4145 domain-containing protein</fullName>
    </recommendedName>
</protein>
<proteinExistence type="predicted"/>
<evidence type="ECO:0008006" key="3">
    <source>
        <dbReference type="Google" id="ProtNLM"/>
    </source>
</evidence>
<sequence length="189" mass="21937">MLMDAFVDILRTIIWPLAIVWVSYIFRNELRGLLNRLSLFKYKDLEAKFEKELLEVEKEAKEAEKLLDRSLPHIADNEQEKIEQLLRIAGISPRAAIMEAWREVECALNDVAKQEGIRVKGLVGNSLSADKLAQIRGIPRENTDIYTRLKYLRNQAAHVPDYVIEEREARRYVQLAIHLAGVFRLKPNE</sequence>
<dbReference type="EMBL" id="CP013099">
    <property type="protein sequence ID" value="ALP53801.1"/>
    <property type="molecule type" value="Genomic_DNA"/>
</dbReference>
<keyword evidence="2" id="KW-1185">Reference proteome</keyword>
<dbReference type="KEGG" id="tee:Tel_12030"/>
<evidence type="ECO:0000313" key="1">
    <source>
        <dbReference type="EMBL" id="ALP53801.1"/>
    </source>
</evidence>
<gene>
    <name evidence="1" type="ORF">Tel_12030</name>
</gene>
<evidence type="ECO:0000313" key="2">
    <source>
        <dbReference type="Proteomes" id="UP000055136"/>
    </source>
</evidence>
<dbReference type="AlphaFoldDB" id="A0A0S2TF76"/>
<dbReference type="Proteomes" id="UP000055136">
    <property type="component" value="Chromosome"/>
</dbReference>